<reference evidence="1 2" key="2">
    <citation type="journal article" date="2010" name="Nucleic Acids Res.">
        <title>BeetleBase in 2010: revisions to provide comprehensive genomic information for Tribolium castaneum.</title>
        <authorList>
            <person name="Kim H.S."/>
            <person name="Murphy T."/>
            <person name="Xia J."/>
            <person name="Caragea D."/>
            <person name="Park Y."/>
            <person name="Beeman R.W."/>
            <person name="Lorenzen M.D."/>
            <person name="Butcher S."/>
            <person name="Manak J.R."/>
            <person name="Brown S.J."/>
        </authorList>
    </citation>
    <scope>GENOME REANNOTATION</scope>
    <source>
        <strain evidence="1 2">Georgia GA2</strain>
    </source>
</reference>
<evidence type="ECO:0000313" key="1">
    <source>
        <dbReference type="EMBL" id="KYB26837.1"/>
    </source>
</evidence>
<sequence>MNCPRRIRIFGTARLPHVSVPCSTVREQALPKLDH</sequence>
<keyword evidence="2" id="KW-1185">Reference proteome</keyword>
<protein>
    <submittedName>
        <fullName evidence="1">Uncharacterized protein</fullName>
    </submittedName>
</protein>
<reference evidence="1 2" key="1">
    <citation type="journal article" date="2008" name="Nature">
        <title>The genome of the model beetle and pest Tribolium castaneum.</title>
        <authorList>
            <consortium name="Tribolium Genome Sequencing Consortium"/>
            <person name="Richards S."/>
            <person name="Gibbs R.A."/>
            <person name="Weinstock G.M."/>
            <person name="Brown S.J."/>
            <person name="Denell R."/>
            <person name="Beeman R.W."/>
            <person name="Gibbs R."/>
            <person name="Beeman R.W."/>
            <person name="Brown S.J."/>
            <person name="Bucher G."/>
            <person name="Friedrich M."/>
            <person name="Grimmelikhuijzen C.J."/>
            <person name="Klingler M."/>
            <person name="Lorenzen M."/>
            <person name="Richards S."/>
            <person name="Roth S."/>
            <person name="Schroder R."/>
            <person name="Tautz D."/>
            <person name="Zdobnov E.M."/>
            <person name="Muzny D."/>
            <person name="Gibbs R.A."/>
            <person name="Weinstock G.M."/>
            <person name="Attaway T."/>
            <person name="Bell S."/>
            <person name="Buhay C.J."/>
            <person name="Chandrabose M.N."/>
            <person name="Chavez D."/>
            <person name="Clerk-Blankenburg K.P."/>
            <person name="Cree A."/>
            <person name="Dao M."/>
            <person name="Davis C."/>
            <person name="Chacko J."/>
            <person name="Dinh H."/>
            <person name="Dugan-Rocha S."/>
            <person name="Fowler G."/>
            <person name="Garner T.T."/>
            <person name="Garnes J."/>
            <person name="Gnirke A."/>
            <person name="Hawes A."/>
            <person name="Hernandez J."/>
            <person name="Hines S."/>
            <person name="Holder M."/>
            <person name="Hume J."/>
            <person name="Jhangiani S.N."/>
            <person name="Joshi V."/>
            <person name="Khan Z.M."/>
            <person name="Jackson L."/>
            <person name="Kovar C."/>
            <person name="Kowis A."/>
            <person name="Lee S."/>
            <person name="Lewis L.R."/>
            <person name="Margolis J."/>
            <person name="Morgan M."/>
            <person name="Nazareth L.V."/>
            <person name="Nguyen N."/>
            <person name="Okwuonu G."/>
            <person name="Parker D."/>
            <person name="Richards S."/>
            <person name="Ruiz S.J."/>
            <person name="Santibanez J."/>
            <person name="Savard J."/>
            <person name="Scherer S.E."/>
            <person name="Schneider B."/>
            <person name="Sodergren E."/>
            <person name="Tautz D."/>
            <person name="Vattahil S."/>
            <person name="Villasana D."/>
            <person name="White C.S."/>
            <person name="Wright R."/>
            <person name="Park Y."/>
            <person name="Beeman R.W."/>
            <person name="Lord J."/>
            <person name="Oppert B."/>
            <person name="Lorenzen M."/>
            <person name="Brown S."/>
            <person name="Wang L."/>
            <person name="Savard J."/>
            <person name="Tautz D."/>
            <person name="Richards S."/>
            <person name="Weinstock G."/>
            <person name="Gibbs R.A."/>
            <person name="Liu Y."/>
            <person name="Worley K."/>
            <person name="Weinstock G."/>
            <person name="Elsik C.G."/>
            <person name="Reese J.T."/>
            <person name="Elhaik E."/>
            <person name="Landan G."/>
            <person name="Graur D."/>
            <person name="Arensburger P."/>
            <person name="Atkinson P."/>
            <person name="Beeman R.W."/>
            <person name="Beidler J."/>
            <person name="Brown S.J."/>
            <person name="Demuth J.P."/>
            <person name="Drury D.W."/>
            <person name="Du Y.Z."/>
            <person name="Fujiwara H."/>
            <person name="Lorenzen M."/>
            <person name="Maselli V."/>
            <person name="Osanai M."/>
            <person name="Park Y."/>
            <person name="Robertson H.M."/>
            <person name="Tu Z."/>
            <person name="Wang J.J."/>
            <person name="Wang S."/>
            <person name="Richards S."/>
            <person name="Song H."/>
            <person name="Zhang L."/>
            <person name="Sodergren E."/>
            <person name="Werner D."/>
            <person name="Stanke M."/>
            <person name="Morgenstern B."/>
            <person name="Solovyev V."/>
            <person name="Kosarev P."/>
            <person name="Brown G."/>
            <person name="Chen H.C."/>
            <person name="Ermolaeva O."/>
            <person name="Hlavina W."/>
            <person name="Kapustin Y."/>
            <person name="Kiryutin B."/>
            <person name="Kitts P."/>
            <person name="Maglott D."/>
            <person name="Pruitt K."/>
            <person name="Sapojnikov V."/>
            <person name="Souvorov A."/>
            <person name="Mackey A.J."/>
            <person name="Waterhouse R.M."/>
            <person name="Wyder S."/>
            <person name="Zdobnov E.M."/>
            <person name="Zdobnov E.M."/>
            <person name="Wyder S."/>
            <person name="Kriventseva E.V."/>
            <person name="Kadowaki T."/>
            <person name="Bork P."/>
            <person name="Aranda M."/>
            <person name="Bao R."/>
            <person name="Beermann A."/>
            <person name="Berns N."/>
            <person name="Bolognesi R."/>
            <person name="Bonneton F."/>
            <person name="Bopp D."/>
            <person name="Brown S.J."/>
            <person name="Bucher G."/>
            <person name="Butts T."/>
            <person name="Chaumot A."/>
            <person name="Denell R.E."/>
            <person name="Ferrier D.E."/>
            <person name="Friedrich M."/>
            <person name="Gordon C.M."/>
            <person name="Jindra M."/>
            <person name="Klingler M."/>
            <person name="Lan Q."/>
            <person name="Lattorff H.M."/>
            <person name="Laudet V."/>
            <person name="von Levetsow C."/>
            <person name="Liu Z."/>
            <person name="Lutz R."/>
            <person name="Lynch J.A."/>
            <person name="da Fonseca R.N."/>
            <person name="Posnien N."/>
            <person name="Reuter R."/>
            <person name="Roth S."/>
            <person name="Savard J."/>
            <person name="Schinko J.B."/>
            <person name="Schmitt C."/>
            <person name="Schoppmeier M."/>
            <person name="Schroder R."/>
            <person name="Shippy T.D."/>
            <person name="Simonnet F."/>
            <person name="Marques-Souza H."/>
            <person name="Tautz D."/>
            <person name="Tomoyasu Y."/>
            <person name="Trauner J."/>
            <person name="Van der Zee M."/>
            <person name="Vervoort M."/>
            <person name="Wittkopp N."/>
            <person name="Wimmer E.A."/>
            <person name="Yang X."/>
            <person name="Jones A.K."/>
            <person name="Sattelle D.B."/>
            <person name="Ebert P.R."/>
            <person name="Nelson D."/>
            <person name="Scott J.G."/>
            <person name="Beeman R.W."/>
            <person name="Muthukrishnan S."/>
            <person name="Kramer K.J."/>
            <person name="Arakane Y."/>
            <person name="Beeman R.W."/>
            <person name="Zhu Q."/>
            <person name="Hogenkamp D."/>
            <person name="Dixit R."/>
            <person name="Oppert B."/>
            <person name="Jiang H."/>
            <person name="Zou Z."/>
            <person name="Marshall J."/>
            <person name="Elpidina E."/>
            <person name="Vinokurov K."/>
            <person name="Oppert C."/>
            <person name="Zou Z."/>
            <person name="Evans J."/>
            <person name="Lu Z."/>
            <person name="Zhao P."/>
            <person name="Sumathipala N."/>
            <person name="Altincicek B."/>
            <person name="Vilcinskas A."/>
            <person name="Williams M."/>
            <person name="Hultmark D."/>
            <person name="Hetru C."/>
            <person name="Jiang H."/>
            <person name="Grimmelikhuijzen C.J."/>
            <person name="Hauser F."/>
            <person name="Cazzamali G."/>
            <person name="Williamson M."/>
            <person name="Park Y."/>
            <person name="Li B."/>
            <person name="Tanaka Y."/>
            <person name="Predel R."/>
            <person name="Neupert S."/>
            <person name="Schachtner J."/>
            <person name="Verleyen P."/>
            <person name="Raible F."/>
            <person name="Bork P."/>
            <person name="Friedrich M."/>
            <person name="Walden K.K."/>
            <person name="Robertson H.M."/>
            <person name="Angeli S."/>
            <person name="Foret S."/>
            <person name="Bucher G."/>
            <person name="Schuetz S."/>
            <person name="Maleszka R."/>
            <person name="Wimmer E.A."/>
            <person name="Beeman R.W."/>
            <person name="Lorenzen M."/>
            <person name="Tomoyasu Y."/>
            <person name="Miller S.C."/>
            <person name="Grossmann D."/>
            <person name="Bucher G."/>
        </authorList>
    </citation>
    <scope>NUCLEOTIDE SEQUENCE [LARGE SCALE GENOMIC DNA]</scope>
    <source>
        <strain evidence="1 2">Georgia GA2</strain>
    </source>
</reference>
<name>A0A139WGA4_TRICA</name>
<dbReference type="InParanoid" id="A0A139WGA4"/>
<proteinExistence type="predicted"/>
<dbReference type="Proteomes" id="UP000007266">
    <property type="component" value="Linkage group 7"/>
</dbReference>
<dbReference type="EMBL" id="KQ971351">
    <property type="protein sequence ID" value="KYB26837.1"/>
    <property type="molecule type" value="Genomic_DNA"/>
</dbReference>
<gene>
    <name evidence="1" type="primary">AUGUSTUS-3.0.2_33515</name>
    <name evidence="1" type="ORF">TcasGA2_TC033515</name>
</gene>
<organism evidence="1 2">
    <name type="scientific">Tribolium castaneum</name>
    <name type="common">Red flour beetle</name>
    <dbReference type="NCBI Taxonomy" id="7070"/>
    <lineage>
        <taxon>Eukaryota</taxon>
        <taxon>Metazoa</taxon>
        <taxon>Ecdysozoa</taxon>
        <taxon>Arthropoda</taxon>
        <taxon>Hexapoda</taxon>
        <taxon>Insecta</taxon>
        <taxon>Pterygota</taxon>
        <taxon>Neoptera</taxon>
        <taxon>Endopterygota</taxon>
        <taxon>Coleoptera</taxon>
        <taxon>Polyphaga</taxon>
        <taxon>Cucujiformia</taxon>
        <taxon>Tenebrionidae</taxon>
        <taxon>Tenebrionidae incertae sedis</taxon>
        <taxon>Tribolium</taxon>
    </lineage>
</organism>
<evidence type="ECO:0000313" key="2">
    <source>
        <dbReference type="Proteomes" id="UP000007266"/>
    </source>
</evidence>
<accession>A0A139WGA4</accession>
<dbReference type="AlphaFoldDB" id="A0A139WGA4"/>